<feature type="signal peptide" evidence="1">
    <location>
        <begin position="1"/>
        <end position="24"/>
    </location>
</feature>
<name>E4ZT94_LEPMJ</name>
<sequence length="89" mass="10297">MSMTFLVKDVFLLTVILNREGAEAQIRSRSCWWAWRFRTKAANVYGLRADVARQVFDWIEANDNVAFLLVSSSHDEAQEAFDFVPLPEE</sequence>
<feature type="chain" id="PRO_5003194888" evidence="1">
    <location>
        <begin position="25"/>
        <end position="89"/>
    </location>
</feature>
<dbReference type="VEuPathDB" id="FungiDB:LEMA_uP119230.1"/>
<evidence type="ECO:0000313" key="2">
    <source>
        <dbReference type="EMBL" id="CBX90036.1"/>
    </source>
</evidence>
<evidence type="ECO:0000313" key="3">
    <source>
        <dbReference type="Proteomes" id="UP000002668"/>
    </source>
</evidence>
<proteinExistence type="predicted"/>
<keyword evidence="3" id="KW-1185">Reference proteome</keyword>
<dbReference type="InParanoid" id="E4ZT94"/>
<organism evidence="3">
    <name type="scientific">Leptosphaeria maculans (strain JN3 / isolate v23.1.3 / race Av1-4-5-6-7-8)</name>
    <name type="common">Blackleg fungus</name>
    <name type="synonym">Phoma lingam</name>
    <dbReference type="NCBI Taxonomy" id="985895"/>
    <lineage>
        <taxon>Eukaryota</taxon>
        <taxon>Fungi</taxon>
        <taxon>Dikarya</taxon>
        <taxon>Ascomycota</taxon>
        <taxon>Pezizomycotina</taxon>
        <taxon>Dothideomycetes</taxon>
        <taxon>Pleosporomycetidae</taxon>
        <taxon>Pleosporales</taxon>
        <taxon>Pleosporineae</taxon>
        <taxon>Leptosphaeriaceae</taxon>
        <taxon>Plenodomus</taxon>
        <taxon>Plenodomus lingam/Leptosphaeria maculans species complex</taxon>
    </lineage>
</organism>
<dbReference type="EMBL" id="FP929124">
    <property type="protein sequence ID" value="CBX90036.1"/>
    <property type="molecule type" value="Genomic_DNA"/>
</dbReference>
<accession>E4ZT94</accession>
<keyword evidence="1" id="KW-0732">Signal</keyword>
<evidence type="ECO:0000256" key="1">
    <source>
        <dbReference type="SAM" id="SignalP"/>
    </source>
</evidence>
<protein>
    <submittedName>
        <fullName evidence="2">Predicted protein</fullName>
    </submittedName>
</protein>
<dbReference type="AlphaFoldDB" id="E4ZT94"/>
<dbReference type="Proteomes" id="UP000002668">
    <property type="component" value="Genome"/>
</dbReference>
<dbReference type="HOGENOM" id="CLU_2455141_0_0_1"/>
<reference evidence="3" key="1">
    <citation type="journal article" date="2011" name="Nat. Commun.">
        <title>Effector diversification within compartments of the Leptosphaeria maculans genome affected by Repeat-Induced Point mutations.</title>
        <authorList>
            <person name="Rouxel T."/>
            <person name="Grandaubert J."/>
            <person name="Hane J.K."/>
            <person name="Hoede C."/>
            <person name="van de Wouw A.P."/>
            <person name="Couloux A."/>
            <person name="Dominguez V."/>
            <person name="Anthouard V."/>
            <person name="Bally P."/>
            <person name="Bourras S."/>
            <person name="Cozijnsen A.J."/>
            <person name="Ciuffetti L.M."/>
            <person name="Degrave A."/>
            <person name="Dilmaghani A."/>
            <person name="Duret L."/>
            <person name="Fudal I."/>
            <person name="Goodwin S.B."/>
            <person name="Gout L."/>
            <person name="Glaser N."/>
            <person name="Linglin J."/>
            <person name="Kema G.H.J."/>
            <person name="Lapalu N."/>
            <person name="Lawrence C.B."/>
            <person name="May K."/>
            <person name="Meyer M."/>
            <person name="Ollivier B."/>
            <person name="Poulain J."/>
            <person name="Schoch C.L."/>
            <person name="Simon A."/>
            <person name="Spatafora J.W."/>
            <person name="Stachowiak A."/>
            <person name="Turgeon B.G."/>
            <person name="Tyler B.M."/>
            <person name="Vincent D."/>
            <person name="Weissenbach J."/>
            <person name="Amselem J."/>
            <person name="Quesneville H."/>
            <person name="Oliver R.P."/>
            <person name="Wincker P."/>
            <person name="Balesdent M.-H."/>
            <person name="Howlett B.J."/>
        </authorList>
    </citation>
    <scope>NUCLEOTIDE SEQUENCE [LARGE SCALE GENOMIC DNA]</scope>
    <source>
        <strain evidence="3">JN3 / isolate v23.1.3 / race Av1-4-5-6-7-8</strain>
    </source>
</reference>
<gene>
    <name evidence="2" type="ORF">LEMA_uP119230.1</name>
</gene>